<dbReference type="CDD" id="cd07574">
    <property type="entry name" value="nitrilase_Rim1_like"/>
    <property type="match status" value="1"/>
</dbReference>
<dbReference type="Proteomes" id="UP000649829">
    <property type="component" value="Unassembled WGS sequence"/>
</dbReference>
<evidence type="ECO:0000313" key="2">
    <source>
        <dbReference type="EMBL" id="GGM11789.1"/>
    </source>
</evidence>
<organism evidence="2 3">
    <name type="scientific">Pseudooceanicola nanhaiensis</name>
    <dbReference type="NCBI Taxonomy" id="375761"/>
    <lineage>
        <taxon>Bacteria</taxon>
        <taxon>Pseudomonadati</taxon>
        <taxon>Pseudomonadota</taxon>
        <taxon>Alphaproteobacteria</taxon>
        <taxon>Rhodobacterales</taxon>
        <taxon>Paracoccaceae</taxon>
        <taxon>Pseudooceanicola</taxon>
    </lineage>
</organism>
<proteinExistence type="predicted"/>
<dbReference type="AlphaFoldDB" id="A0A917WK46"/>
<comment type="caution">
    <text evidence="2">The sequence shown here is derived from an EMBL/GenBank/DDBJ whole genome shotgun (WGS) entry which is preliminary data.</text>
</comment>
<dbReference type="InterPro" id="IPR036526">
    <property type="entry name" value="C-N_Hydrolase_sf"/>
</dbReference>
<dbReference type="PROSITE" id="PS50263">
    <property type="entry name" value="CN_HYDROLASE"/>
    <property type="match status" value="1"/>
</dbReference>
<dbReference type="RefSeq" id="WP_028288370.1">
    <property type="nucleotide sequence ID" value="NZ_BMLF01000003.1"/>
</dbReference>
<gene>
    <name evidence="2" type="ORF">GCM10011534_37360</name>
</gene>
<dbReference type="SUPFAM" id="SSF56317">
    <property type="entry name" value="Carbon-nitrogen hydrolase"/>
    <property type="match status" value="1"/>
</dbReference>
<dbReference type="PANTHER" id="PTHR23088">
    <property type="entry name" value="NITRILASE-RELATED"/>
    <property type="match status" value="1"/>
</dbReference>
<dbReference type="InterPro" id="IPR003010">
    <property type="entry name" value="C-N_Hydrolase"/>
</dbReference>
<dbReference type="EMBL" id="BMLF01000003">
    <property type="protein sequence ID" value="GGM11789.1"/>
    <property type="molecule type" value="Genomic_DNA"/>
</dbReference>
<keyword evidence="3" id="KW-1185">Reference proteome</keyword>
<accession>A0A917WK46</accession>
<reference evidence="2" key="2">
    <citation type="submission" date="2020-09" db="EMBL/GenBank/DDBJ databases">
        <authorList>
            <person name="Sun Q."/>
            <person name="Zhou Y."/>
        </authorList>
    </citation>
    <scope>NUCLEOTIDE SEQUENCE</scope>
    <source>
        <strain evidence="2">CGMCC 1.6293</strain>
    </source>
</reference>
<name>A0A917WK46_9RHOB</name>
<dbReference type="Gene3D" id="3.60.110.10">
    <property type="entry name" value="Carbon-nitrogen hydrolase"/>
    <property type="match status" value="1"/>
</dbReference>
<evidence type="ECO:0000313" key="3">
    <source>
        <dbReference type="Proteomes" id="UP000649829"/>
    </source>
</evidence>
<sequence>MKIATAAYPLDWFAAWTDYEAKLTAWVEEAVAAGSDLLVFPEYGAMELVSLAGEEAAADNDASIRAVAALMEDANALHRDLARRHGIHILGASAPIPVGGKIVNRAHFHTARGETVHQDKLIMTLWERDPMGVAGNGPLKLFETALGRIAINICYDCQFPLLARAQREADLLLVPSTTEAATGFWRVRIGARARALEAQCVSVVSSTVGPYPKLELMETSHGAGGIFCPPDQGFPVNGILAEGPENVPGWTYAEVSPEAIAHVRAAGGVRNRTHWEESAADLGPLERIDLR</sequence>
<dbReference type="Pfam" id="PF00795">
    <property type="entry name" value="CN_hydrolase"/>
    <property type="match status" value="1"/>
</dbReference>
<protein>
    <submittedName>
        <fullName evidence="2">Amidohydrolase</fullName>
    </submittedName>
</protein>
<feature type="domain" description="CN hydrolase" evidence="1">
    <location>
        <begin position="1"/>
        <end position="257"/>
    </location>
</feature>
<dbReference type="PANTHER" id="PTHR23088:SF50">
    <property type="entry name" value="HYDROLASE YHCX"/>
    <property type="match status" value="1"/>
</dbReference>
<reference evidence="2" key="1">
    <citation type="journal article" date="2014" name="Int. J. Syst. Evol. Microbiol.">
        <title>Complete genome sequence of Corynebacterium casei LMG S-19264T (=DSM 44701T), isolated from a smear-ripened cheese.</title>
        <authorList>
            <consortium name="US DOE Joint Genome Institute (JGI-PGF)"/>
            <person name="Walter F."/>
            <person name="Albersmeier A."/>
            <person name="Kalinowski J."/>
            <person name="Ruckert C."/>
        </authorList>
    </citation>
    <scope>NUCLEOTIDE SEQUENCE</scope>
    <source>
        <strain evidence="2">CGMCC 1.6293</strain>
    </source>
</reference>
<evidence type="ECO:0000259" key="1">
    <source>
        <dbReference type="PROSITE" id="PS50263"/>
    </source>
</evidence>